<dbReference type="GO" id="GO:0006351">
    <property type="term" value="P:DNA-templated transcription"/>
    <property type="evidence" value="ECO:0007669"/>
    <property type="project" value="TreeGrafter"/>
</dbReference>
<accession>A0A1G7QIL2</accession>
<evidence type="ECO:0000256" key="2">
    <source>
        <dbReference type="ARBA" id="ARBA00022649"/>
    </source>
</evidence>
<reference evidence="3 4" key="1">
    <citation type="submission" date="2016-10" db="EMBL/GenBank/DDBJ databases">
        <authorList>
            <person name="de Groot N.N."/>
        </authorList>
    </citation>
    <scope>NUCLEOTIDE SEQUENCE [LARGE SCALE GENOMIC DNA]</scope>
    <source>
        <strain evidence="3 4">BH539</strain>
    </source>
</reference>
<dbReference type="Gene3D" id="1.10.1220.10">
    <property type="entry name" value="Met repressor-like"/>
    <property type="match status" value="1"/>
</dbReference>
<dbReference type="GO" id="GO:0015643">
    <property type="term" value="F:toxic substance binding"/>
    <property type="evidence" value="ECO:0007669"/>
    <property type="project" value="InterPro"/>
</dbReference>
<dbReference type="InterPro" id="IPR007337">
    <property type="entry name" value="RelB/DinJ"/>
</dbReference>
<dbReference type="PIRSF" id="PIRSF003108">
    <property type="entry name" value="DinJ"/>
    <property type="match status" value="1"/>
</dbReference>
<dbReference type="Proteomes" id="UP000198641">
    <property type="component" value="Unassembled WGS sequence"/>
</dbReference>
<comment type="similarity">
    <text evidence="1">Belongs to the RelB/DinJ antitoxin family.</text>
</comment>
<sequence length="85" mass="9222">MSADTVVRARIDSETKERATAALEAMGLSVSDAIRLLMLRIADEKRLPFAVQVPNATTARALEELDAGKSKRFDSAEALFDDLGI</sequence>
<dbReference type="PANTHER" id="PTHR38781">
    <property type="entry name" value="ANTITOXIN DINJ-RELATED"/>
    <property type="match status" value="1"/>
</dbReference>
<gene>
    <name evidence="3" type="ORF">SAMN05216571_103277</name>
</gene>
<dbReference type="STRING" id="284577.SAMN05216571_103277"/>
<protein>
    <submittedName>
        <fullName evidence="3">DNA-damage-inducible protein J</fullName>
    </submittedName>
</protein>
<keyword evidence="4" id="KW-1185">Reference proteome</keyword>
<dbReference type="OrthoDB" id="3174560at2"/>
<organism evidence="3 4">
    <name type="scientific">Onishia taeanensis</name>
    <dbReference type="NCBI Taxonomy" id="284577"/>
    <lineage>
        <taxon>Bacteria</taxon>
        <taxon>Pseudomonadati</taxon>
        <taxon>Pseudomonadota</taxon>
        <taxon>Gammaproteobacteria</taxon>
        <taxon>Oceanospirillales</taxon>
        <taxon>Halomonadaceae</taxon>
        <taxon>Onishia</taxon>
    </lineage>
</organism>
<dbReference type="RefSeq" id="WP_092524124.1">
    <property type="nucleotide sequence ID" value="NZ_FNCI01000003.1"/>
</dbReference>
<evidence type="ECO:0000313" key="3">
    <source>
        <dbReference type="EMBL" id="SDF98308.1"/>
    </source>
</evidence>
<dbReference type="GO" id="GO:0044010">
    <property type="term" value="P:single-species biofilm formation"/>
    <property type="evidence" value="ECO:0007669"/>
    <property type="project" value="InterPro"/>
</dbReference>
<dbReference type="GO" id="GO:0000987">
    <property type="term" value="F:cis-regulatory region sequence-specific DNA binding"/>
    <property type="evidence" value="ECO:0007669"/>
    <property type="project" value="InterPro"/>
</dbReference>
<dbReference type="InterPro" id="IPR026262">
    <property type="entry name" value="DinJ"/>
</dbReference>
<dbReference type="InterPro" id="IPR013321">
    <property type="entry name" value="Arc_rbn_hlx_hlx"/>
</dbReference>
<dbReference type="EMBL" id="FNCI01000003">
    <property type="protein sequence ID" value="SDF98308.1"/>
    <property type="molecule type" value="Genomic_DNA"/>
</dbReference>
<dbReference type="Pfam" id="PF04221">
    <property type="entry name" value="RelB"/>
    <property type="match status" value="1"/>
</dbReference>
<proteinExistence type="inferred from homology"/>
<evidence type="ECO:0000256" key="1">
    <source>
        <dbReference type="ARBA" id="ARBA00010562"/>
    </source>
</evidence>
<dbReference type="NCBIfam" id="TIGR02384">
    <property type="entry name" value="RelB_DinJ"/>
    <property type="match status" value="1"/>
</dbReference>
<keyword evidence="2" id="KW-1277">Toxin-antitoxin system</keyword>
<dbReference type="AlphaFoldDB" id="A0A1G7QIL2"/>
<dbReference type="PANTHER" id="PTHR38781:SF1">
    <property type="entry name" value="ANTITOXIN DINJ-RELATED"/>
    <property type="match status" value="1"/>
</dbReference>
<evidence type="ECO:0000313" key="4">
    <source>
        <dbReference type="Proteomes" id="UP000198641"/>
    </source>
</evidence>
<dbReference type="GO" id="GO:0006355">
    <property type="term" value="P:regulation of DNA-templated transcription"/>
    <property type="evidence" value="ECO:0007669"/>
    <property type="project" value="InterPro"/>
</dbReference>
<name>A0A1G7QIL2_9GAMM</name>